<feature type="region of interest" description="Disordered" evidence="3">
    <location>
        <begin position="81"/>
        <end position="141"/>
    </location>
</feature>
<dbReference type="PROSITE" id="PS51079">
    <property type="entry name" value="MBT"/>
    <property type="match status" value="2"/>
</dbReference>
<evidence type="ECO:0000256" key="3">
    <source>
        <dbReference type="SAM" id="MobiDB-lite"/>
    </source>
</evidence>
<dbReference type="InterPro" id="IPR004092">
    <property type="entry name" value="Mbt"/>
</dbReference>
<dbReference type="GO" id="GO:0003682">
    <property type="term" value="F:chromatin binding"/>
    <property type="evidence" value="ECO:0007669"/>
    <property type="project" value="TreeGrafter"/>
</dbReference>
<feature type="repeat" description="MBT" evidence="2">
    <location>
        <begin position="262"/>
        <end position="365"/>
    </location>
</feature>
<feature type="chain" id="PRO_5026357642" evidence="4">
    <location>
        <begin position="18"/>
        <end position="667"/>
    </location>
</feature>
<keyword evidence="4" id="KW-0732">Signal</keyword>
<evidence type="ECO:0000256" key="1">
    <source>
        <dbReference type="ARBA" id="ARBA00022737"/>
    </source>
</evidence>
<dbReference type="GO" id="GO:0045892">
    <property type="term" value="P:negative regulation of DNA-templated transcription"/>
    <property type="evidence" value="ECO:0007669"/>
    <property type="project" value="TreeGrafter"/>
</dbReference>
<dbReference type="PANTHER" id="PTHR12247:SF132">
    <property type="entry name" value="POLYCOMB PROTEIN SCM"/>
    <property type="match status" value="1"/>
</dbReference>
<dbReference type="InterPro" id="IPR050548">
    <property type="entry name" value="PcG_chromatin_remod_factors"/>
</dbReference>
<feature type="region of interest" description="Disordered" evidence="3">
    <location>
        <begin position="45"/>
        <end position="68"/>
    </location>
</feature>
<reference evidence="5" key="1">
    <citation type="submission" date="2018-10" db="EMBL/GenBank/DDBJ databases">
        <title>Transcriptome assembly of Aceria tosichella (Wheat curl mite) Type 2.</title>
        <authorList>
            <person name="Scully E.D."/>
            <person name="Geib S.M."/>
            <person name="Palmer N.A."/>
            <person name="Gupta A.K."/>
            <person name="Sarath G."/>
            <person name="Tatineni S."/>
        </authorList>
    </citation>
    <scope>NUCLEOTIDE SEQUENCE</scope>
    <source>
        <strain evidence="5">LincolnNE</strain>
    </source>
</reference>
<feature type="region of interest" description="Disordered" evidence="3">
    <location>
        <begin position="504"/>
        <end position="569"/>
    </location>
</feature>
<feature type="compositionally biased region" description="Polar residues" evidence="3">
    <location>
        <begin position="529"/>
        <end position="546"/>
    </location>
</feature>
<keyword evidence="1" id="KW-0677">Repeat</keyword>
<evidence type="ECO:0000313" key="5">
    <source>
        <dbReference type="EMBL" id="MDE49978.1"/>
    </source>
</evidence>
<dbReference type="Gene3D" id="1.10.150.50">
    <property type="entry name" value="Transcription Factor, Ets-1"/>
    <property type="match status" value="1"/>
</dbReference>
<organism evidence="5">
    <name type="scientific">Aceria tosichella</name>
    <name type="common">wheat curl mite</name>
    <dbReference type="NCBI Taxonomy" id="561515"/>
    <lineage>
        <taxon>Eukaryota</taxon>
        <taxon>Metazoa</taxon>
        <taxon>Ecdysozoa</taxon>
        <taxon>Arthropoda</taxon>
        <taxon>Chelicerata</taxon>
        <taxon>Arachnida</taxon>
        <taxon>Acari</taxon>
        <taxon>Acariformes</taxon>
        <taxon>Trombidiformes</taxon>
        <taxon>Prostigmata</taxon>
        <taxon>Eupodina</taxon>
        <taxon>Eriophyoidea</taxon>
        <taxon>Eriophyidae</taxon>
        <taxon>Eriophyinae</taxon>
        <taxon>Aceriini</taxon>
        <taxon>Aceria</taxon>
    </lineage>
</organism>
<accession>A0A6G1SHU5</accession>
<dbReference type="EMBL" id="GGYP01005207">
    <property type="protein sequence ID" value="MDE49978.1"/>
    <property type="molecule type" value="Transcribed_RNA"/>
</dbReference>
<dbReference type="GO" id="GO:0042393">
    <property type="term" value="F:histone binding"/>
    <property type="evidence" value="ECO:0007669"/>
    <property type="project" value="TreeGrafter"/>
</dbReference>
<gene>
    <name evidence="5" type="primary">SCML2_1</name>
    <name evidence="5" type="ORF">g.8814</name>
</gene>
<evidence type="ECO:0000256" key="4">
    <source>
        <dbReference type="SAM" id="SignalP"/>
    </source>
</evidence>
<feature type="compositionally biased region" description="Polar residues" evidence="3">
    <location>
        <begin position="81"/>
        <end position="92"/>
    </location>
</feature>
<dbReference type="InterPro" id="IPR013761">
    <property type="entry name" value="SAM/pointed_sf"/>
</dbReference>
<feature type="compositionally biased region" description="Polar residues" evidence="3">
    <location>
        <begin position="464"/>
        <end position="474"/>
    </location>
</feature>
<feature type="signal peptide" evidence="4">
    <location>
        <begin position="1"/>
        <end position="17"/>
    </location>
</feature>
<dbReference type="PANTHER" id="PTHR12247">
    <property type="entry name" value="POLYCOMB GROUP PROTEIN"/>
    <property type="match status" value="1"/>
</dbReference>
<feature type="repeat" description="MBT" evidence="2">
    <location>
        <begin position="158"/>
        <end position="256"/>
    </location>
</feature>
<dbReference type="SUPFAM" id="SSF47769">
    <property type="entry name" value="SAM/Pointed domain"/>
    <property type="match status" value="1"/>
</dbReference>
<evidence type="ECO:0000256" key="2">
    <source>
        <dbReference type="PROSITE-ProRule" id="PRU00459"/>
    </source>
</evidence>
<dbReference type="GO" id="GO:0005634">
    <property type="term" value="C:nucleus"/>
    <property type="evidence" value="ECO:0007669"/>
    <property type="project" value="InterPro"/>
</dbReference>
<dbReference type="Pfam" id="PF02820">
    <property type="entry name" value="MBT"/>
    <property type="match status" value="2"/>
</dbReference>
<dbReference type="AlphaFoldDB" id="A0A6G1SHU5"/>
<feature type="region of interest" description="Disordered" evidence="3">
    <location>
        <begin position="382"/>
        <end position="482"/>
    </location>
</feature>
<dbReference type="SMART" id="SM00561">
    <property type="entry name" value="MBT"/>
    <property type="match status" value="2"/>
</dbReference>
<dbReference type="SUPFAM" id="SSF63748">
    <property type="entry name" value="Tudor/PWWP/MBT"/>
    <property type="match status" value="2"/>
</dbReference>
<sequence>MLCSLSVLIITISVAHLTRLVAKTAQQQQQQTQQTQLQDTWQQQQQLQQQQPQQNGNGNVNGNISGNVIGNDIIRNDNIASANQNPFAPSTDTNHKTGHESTREIPEEISTPYTPSPMPPPSPVATPSPMRPPGQAHSATSHKETYYSYKASPAASTFSWDTYLKLRPAPVAPKEAFRQPAVLPKNHFEVGMKLEAKDPRNSSNWCLATVIFVEGLHLRLRFVGADKMNDLYELIDSENIRAVGAKPSDLLLAPTGFTHNIAQYPKFVEKVLRDETTIIAPPEYFPPTPPKPEKNLFERGMKLEAVDLKNRDFICPATIGAVEGNKLLIVFDGWKGSFDYRCEYFSRDIFPINWCRDVGRAIQPPNGWEAILKGGVLPTWSPPTVVTPDFRSRRATSTFNGFNKRRDNEEMTHSQTPTKKTRGRPRKNSNNSQEIRIPKEKPRPSSRPMSSTPKKKPATHDQTQESFMPSSPQANDGFFTRTDLFEDGSNINRFQCQRTVSYDEWQKKKHADQMPRQSLPDEVKDVGDNSLNLSDTTSMASTLSSSNRRDSTELSEQGGSSLKRPKVDTKNVSISDELRQLLDTKPSKLSQWTVDDVTDILGTESSLIKYIPTFQENEIDGKAFGLFDEKKRDLLMSMGLKLGPVLKVLNLREQVAFHVDTSDIVLR</sequence>
<proteinExistence type="predicted"/>
<feature type="compositionally biased region" description="Pro residues" evidence="3">
    <location>
        <begin position="114"/>
        <end position="132"/>
    </location>
</feature>
<feature type="compositionally biased region" description="Basic and acidic residues" evidence="3">
    <location>
        <begin position="93"/>
        <end position="106"/>
    </location>
</feature>
<dbReference type="Gene3D" id="2.30.30.140">
    <property type="match status" value="2"/>
</dbReference>
<name>A0A6G1SHU5_9ACAR</name>
<protein>
    <submittedName>
        <fullName evidence="5">Sex comb on midleg-like protein 2</fullName>
    </submittedName>
</protein>